<feature type="region of interest" description="Disordered" evidence="1">
    <location>
        <begin position="1"/>
        <end position="26"/>
    </location>
</feature>
<organism evidence="2">
    <name type="scientific">Vitrella brassicaformis</name>
    <dbReference type="NCBI Taxonomy" id="1169539"/>
    <lineage>
        <taxon>Eukaryota</taxon>
        <taxon>Sar</taxon>
        <taxon>Alveolata</taxon>
        <taxon>Colpodellida</taxon>
        <taxon>Vitrellaceae</taxon>
        <taxon>Vitrella</taxon>
    </lineage>
</organism>
<proteinExistence type="predicted"/>
<dbReference type="AlphaFoldDB" id="A0A7S1JIG1"/>
<protein>
    <submittedName>
        <fullName evidence="2">Uncharacterized protein</fullName>
    </submittedName>
</protein>
<sequence length="176" mass="20908">MCHRSQSQHHTDMTQTYRCRSEEKEQRSRVVSIWQAPHAELPSMLINAQQTSRQGHEKSPSHRHTHASLPPTLLTDSHGPIGPQEGTQTDRRNGMSLTRSLTRATRQHNIPWTHSQKKRRQHPHIATLLTDRQTDRQRSIWRMNDRQPDVCRVRMHVRFTHMQTHTHTHRERERET</sequence>
<gene>
    <name evidence="2" type="ORF">VBRA1451_LOCUS225</name>
</gene>
<name>A0A7S1JIG1_9ALVE</name>
<accession>A0A7S1JIG1</accession>
<dbReference type="EMBL" id="HBGB01000382">
    <property type="protein sequence ID" value="CAD9045173.1"/>
    <property type="molecule type" value="Transcribed_RNA"/>
</dbReference>
<evidence type="ECO:0000313" key="2">
    <source>
        <dbReference type="EMBL" id="CAD9045173.1"/>
    </source>
</evidence>
<reference evidence="2" key="1">
    <citation type="submission" date="2021-01" db="EMBL/GenBank/DDBJ databases">
        <authorList>
            <person name="Corre E."/>
            <person name="Pelletier E."/>
            <person name="Niang G."/>
            <person name="Scheremetjew M."/>
            <person name="Finn R."/>
            <person name="Kale V."/>
            <person name="Holt S."/>
            <person name="Cochrane G."/>
            <person name="Meng A."/>
            <person name="Brown T."/>
            <person name="Cohen L."/>
        </authorList>
    </citation>
    <scope>NUCLEOTIDE SEQUENCE</scope>
    <source>
        <strain evidence="2">CCMP3346</strain>
    </source>
</reference>
<evidence type="ECO:0000256" key="1">
    <source>
        <dbReference type="SAM" id="MobiDB-lite"/>
    </source>
</evidence>
<feature type="region of interest" description="Disordered" evidence="1">
    <location>
        <begin position="49"/>
        <end position="95"/>
    </location>
</feature>